<accession>B6YT24</accession>
<dbReference type="GeneID" id="7017886"/>
<dbReference type="STRING" id="523850.TON_0226"/>
<sequence>MSEDVRVINEILKIERKLEEIEHKLEELIEASELYGVVKLSEESLREFLESEPDLYSYEDLKVRFK</sequence>
<evidence type="ECO:0000313" key="2">
    <source>
        <dbReference type="Proteomes" id="UP000002727"/>
    </source>
</evidence>
<evidence type="ECO:0000313" key="1">
    <source>
        <dbReference type="EMBL" id="ACJ15711.1"/>
    </source>
</evidence>
<dbReference type="PATRIC" id="fig|523850.10.peg.228"/>
<reference evidence="1 2" key="1">
    <citation type="journal article" date="2008" name="J. Bacteriol.">
        <title>The complete genome sequence of Thermococcus onnurineus NA1 reveals a mixed heterotrophic and carboxydotrophic metabolism.</title>
        <authorList>
            <person name="Lee H.S."/>
            <person name="Kang S.G."/>
            <person name="Bae S.S."/>
            <person name="Lim J.K."/>
            <person name="Cho Y."/>
            <person name="Kim Y.J."/>
            <person name="Jeon J.H."/>
            <person name="Cha S.S."/>
            <person name="Kwon K.K."/>
            <person name="Kim H.T."/>
            <person name="Park C.J."/>
            <person name="Lee H.W."/>
            <person name="Kim S.I."/>
            <person name="Chun J."/>
            <person name="Colwell R.R."/>
            <person name="Kim S.J."/>
            <person name="Lee J.H."/>
        </authorList>
    </citation>
    <scope>NUCLEOTIDE SEQUENCE [LARGE SCALE GENOMIC DNA]</scope>
    <source>
        <strain evidence="1 2">NA1</strain>
    </source>
</reference>
<dbReference type="eggNOG" id="arCOG11280">
    <property type="taxonomic scope" value="Archaea"/>
</dbReference>
<organism evidence="1 2">
    <name type="scientific">Thermococcus onnurineus (strain NA1)</name>
    <dbReference type="NCBI Taxonomy" id="523850"/>
    <lineage>
        <taxon>Archaea</taxon>
        <taxon>Methanobacteriati</taxon>
        <taxon>Methanobacteriota</taxon>
        <taxon>Thermococci</taxon>
        <taxon>Thermococcales</taxon>
        <taxon>Thermococcaceae</taxon>
        <taxon>Thermococcus</taxon>
    </lineage>
</organism>
<gene>
    <name evidence="1" type="ordered locus">TON_0226</name>
</gene>
<dbReference type="HOGENOM" id="CLU_196450_0_0_2"/>
<protein>
    <submittedName>
        <fullName evidence="1">Uncharacterized protein</fullName>
    </submittedName>
</protein>
<dbReference type="AlphaFoldDB" id="B6YT24"/>
<dbReference type="KEGG" id="ton:TON_0226"/>
<name>B6YT24_THEON</name>
<proteinExistence type="predicted"/>
<dbReference type="EMBL" id="CP000855">
    <property type="protein sequence ID" value="ACJ15711.1"/>
    <property type="molecule type" value="Genomic_DNA"/>
</dbReference>
<keyword evidence="2" id="KW-1185">Reference proteome</keyword>
<dbReference type="RefSeq" id="WP_012571184.1">
    <property type="nucleotide sequence ID" value="NC_011529.1"/>
</dbReference>
<dbReference type="Proteomes" id="UP000002727">
    <property type="component" value="Chromosome"/>
</dbReference>